<dbReference type="InterPro" id="IPR001584">
    <property type="entry name" value="Integrase_cat-core"/>
</dbReference>
<accession>X1N4G6</accession>
<reference evidence="2" key="1">
    <citation type="journal article" date="2014" name="Front. Microbiol.">
        <title>High frequency of phylogenetically diverse reductive dehalogenase-homologous genes in deep subseafloor sedimentary metagenomes.</title>
        <authorList>
            <person name="Kawai M."/>
            <person name="Futagami T."/>
            <person name="Toyoda A."/>
            <person name="Takaki Y."/>
            <person name="Nishi S."/>
            <person name="Hori S."/>
            <person name="Arai W."/>
            <person name="Tsubouchi T."/>
            <person name="Morono Y."/>
            <person name="Uchiyama I."/>
            <person name="Ito T."/>
            <person name="Fujiyama A."/>
            <person name="Inagaki F."/>
            <person name="Takami H."/>
        </authorList>
    </citation>
    <scope>NUCLEOTIDE SEQUENCE</scope>
    <source>
        <strain evidence="2">Expedition CK06-06</strain>
    </source>
</reference>
<comment type="caution">
    <text evidence="2">The sequence shown here is derived from an EMBL/GenBank/DDBJ whole genome shotgun (WGS) entry which is preliminary data.</text>
</comment>
<feature type="domain" description="Integrase catalytic" evidence="1">
    <location>
        <begin position="110"/>
        <end position="266"/>
    </location>
</feature>
<evidence type="ECO:0000259" key="1">
    <source>
        <dbReference type="PROSITE" id="PS50994"/>
    </source>
</evidence>
<dbReference type="GO" id="GO:0015074">
    <property type="term" value="P:DNA integration"/>
    <property type="evidence" value="ECO:0007669"/>
    <property type="project" value="InterPro"/>
</dbReference>
<dbReference type="EMBL" id="BARV01024945">
    <property type="protein sequence ID" value="GAI38922.1"/>
    <property type="molecule type" value="Genomic_DNA"/>
</dbReference>
<dbReference type="PROSITE" id="PS50994">
    <property type="entry name" value="INTEGRASE"/>
    <property type="match status" value="1"/>
</dbReference>
<gene>
    <name evidence="2" type="ORF">S06H3_40617</name>
</gene>
<organism evidence="2">
    <name type="scientific">marine sediment metagenome</name>
    <dbReference type="NCBI Taxonomy" id="412755"/>
    <lineage>
        <taxon>unclassified sequences</taxon>
        <taxon>metagenomes</taxon>
        <taxon>ecological metagenomes</taxon>
    </lineage>
</organism>
<dbReference type="AlphaFoldDB" id="X1N4G6"/>
<sequence length="266" mass="31195">ADKRKIKRKKKKIYDQDVLVALKEIWKISDYICSKRLAPFLSEIIPVLEKWGEIKLDAKVREKLFKISAATIDRLLSDTRKRYRIKGRSTTRPRTLLKKSIPIRTFADWDEKVPGFFEVDLVSHDGGATKGDFNQSLNFTDISTGWEEMVAVKNKAQVWVFAGIKNIKERLPFSMLGLDSDNGAEFINAHLIRYCEEHKITFTRSRPYRKNDSCFVEQKNWSVIRRAVGYGRYDTDKELSILNELYGYLRLYVNFFQPVRKLIKKE</sequence>
<dbReference type="SUPFAM" id="SSF53098">
    <property type="entry name" value="Ribonuclease H-like"/>
    <property type="match status" value="1"/>
</dbReference>
<proteinExistence type="predicted"/>
<dbReference type="InterPro" id="IPR036397">
    <property type="entry name" value="RNaseH_sf"/>
</dbReference>
<dbReference type="Gene3D" id="3.30.420.10">
    <property type="entry name" value="Ribonuclease H-like superfamily/Ribonuclease H"/>
    <property type="match status" value="1"/>
</dbReference>
<feature type="non-terminal residue" evidence="2">
    <location>
        <position position="266"/>
    </location>
</feature>
<name>X1N4G6_9ZZZZ</name>
<dbReference type="GO" id="GO:0003676">
    <property type="term" value="F:nucleic acid binding"/>
    <property type="evidence" value="ECO:0007669"/>
    <property type="project" value="InterPro"/>
</dbReference>
<feature type="non-terminal residue" evidence="2">
    <location>
        <position position="1"/>
    </location>
</feature>
<evidence type="ECO:0000313" key="2">
    <source>
        <dbReference type="EMBL" id="GAI38922.1"/>
    </source>
</evidence>
<protein>
    <recommendedName>
        <fullName evidence="1">Integrase catalytic domain-containing protein</fullName>
    </recommendedName>
</protein>
<dbReference type="InterPro" id="IPR012337">
    <property type="entry name" value="RNaseH-like_sf"/>
</dbReference>